<keyword evidence="2 3" id="KW-0040">ANK repeat</keyword>
<dbReference type="GO" id="GO:0045944">
    <property type="term" value="P:positive regulation of transcription by RNA polymerase II"/>
    <property type="evidence" value="ECO:0007669"/>
    <property type="project" value="TreeGrafter"/>
</dbReference>
<evidence type="ECO:0000256" key="1">
    <source>
        <dbReference type="ARBA" id="ARBA00022737"/>
    </source>
</evidence>
<sequence>MDHTPLMVAVIKNKINIIQLLLKYGADVNTANKLGRTALMISSNEGLIDIVDILIQSGAHVNAQDINGMTAIFYAVDGGFSNVIRVLVHAGADVNHQESENGFTPLIRLAFLTNNGNPEVGKTLLERGAVVNQQDKFGR</sequence>
<name>A0A564YK72_HYMDI</name>
<feature type="repeat" description="ANK" evidence="3">
    <location>
        <begin position="67"/>
        <end position="99"/>
    </location>
</feature>
<proteinExistence type="predicted"/>
<dbReference type="AlphaFoldDB" id="A0A564YK72"/>
<keyword evidence="1" id="KW-0677">Repeat</keyword>
<dbReference type="PROSITE" id="PS50088">
    <property type="entry name" value="ANK_REPEAT"/>
    <property type="match status" value="3"/>
</dbReference>
<protein>
    <submittedName>
        <fullName evidence="4">Uncharacterized protein</fullName>
    </submittedName>
</protein>
<reference evidence="4 5" key="1">
    <citation type="submission" date="2019-07" db="EMBL/GenBank/DDBJ databases">
        <authorList>
            <person name="Jastrzebski P J."/>
            <person name="Paukszto L."/>
            <person name="Jastrzebski P J."/>
        </authorList>
    </citation>
    <scope>NUCLEOTIDE SEQUENCE [LARGE SCALE GENOMIC DNA]</scope>
    <source>
        <strain evidence="4 5">WMS-il1</strain>
    </source>
</reference>
<dbReference type="PROSITE" id="PS50297">
    <property type="entry name" value="ANK_REP_REGION"/>
    <property type="match status" value="3"/>
</dbReference>
<accession>A0A564YK72</accession>
<evidence type="ECO:0000313" key="4">
    <source>
        <dbReference type="EMBL" id="VUZ47671.1"/>
    </source>
</evidence>
<dbReference type="SMART" id="SM00248">
    <property type="entry name" value="ANK"/>
    <property type="match status" value="4"/>
</dbReference>
<dbReference type="PANTHER" id="PTHR24193:SF121">
    <property type="entry name" value="ADA2A-CONTAINING COMPLEX COMPONENT 3, ISOFORM D"/>
    <property type="match status" value="1"/>
</dbReference>
<feature type="repeat" description="ANK" evidence="3">
    <location>
        <begin position="34"/>
        <end position="66"/>
    </location>
</feature>
<dbReference type="PANTHER" id="PTHR24193">
    <property type="entry name" value="ANKYRIN REPEAT PROTEIN"/>
    <property type="match status" value="1"/>
</dbReference>
<dbReference type="Pfam" id="PF12796">
    <property type="entry name" value="Ank_2"/>
    <property type="match status" value="1"/>
</dbReference>
<dbReference type="InterPro" id="IPR036770">
    <property type="entry name" value="Ankyrin_rpt-contain_sf"/>
</dbReference>
<evidence type="ECO:0000313" key="5">
    <source>
        <dbReference type="Proteomes" id="UP000321570"/>
    </source>
</evidence>
<evidence type="ECO:0000256" key="3">
    <source>
        <dbReference type="PROSITE-ProRule" id="PRU00023"/>
    </source>
</evidence>
<dbReference type="GO" id="GO:0005634">
    <property type="term" value="C:nucleus"/>
    <property type="evidence" value="ECO:0007669"/>
    <property type="project" value="TreeGrafter"/>
</dbReference>
<evidence type="ECO:0000256" key="2">
    <source>
        <dbReference type="ARBA" id="ARBA00023043"/>
    </source>
</evidence>
<dbReference type="InterPro" id="IPR050663">
    <property type="entry name" value="Ankyrin-SOCS_Box"/>
</dbReference>
<dbReference type="SUPFAM" id="SSF48403">
    <property type="entry name" value="Ankyrin repeat"/>
    <property type="match status" value="1"/>
</dbReference>
<feature type="repeat" description="ANK" evidence="3">
    <location>
        <begin position="1"/>
        <end position="33"/>
    </location>
</feature>
<keyword evidence="5" id="KW-1185">Reference proteome</keyword>
<dbReference type="InterPro" id="IPR002110">
    <property type="entry name" value="Ankyrin_rpt"/>
</dbReference>
<dbReference type="Proteomes" id="UP000321570">
    <property type="component" value="Unassembled WGS sequence"/>
</dbReference>
<dbReference type="Gene3D" id="1.25.40.20">
    <property type="entry name" value="Ankyrin repeat-containing domain"/>
    <property type="match status" value="2"/>
</dbReference>
<dbReference type="GO" id="GO:0000976">
    <property type="term" value="F:transcription cis-regulatory region binding"/>
    <property type="evidence" value="ECO:0007669"/>
    <property type="project" value="TreeGrafter"/>
</dbReference>
<organism evidence="4 5">
    <name type="scientific">Hymenolepis diminuta</name>
    <name type="common">Rat tapeworm</name>
    <dbReference type="NCBI Taxonomy" id="6216"/>
    <lineage>
        <taxon>Eukaryota</taxon>
        <taxon>Metazoa</taxon>
        <taxon>Spiralia</taxon>
        <taxon>Lophotrochozoa</taxon>
        <taxon>Platyhelminthes</taxon>
        <taxon>Cestoda</taxon>
        <taxon>Eucestoda</taxon>
        <taxon>Cyclophyllidea</taxon>
        <taxon>Hymenolepididae</taxon>
        <taxon>Hymenolepis</taxon>
    </lineage>
</organism>
<feature type="non-terminal residue" evidence="4">
    <location>
        <position position="139"/>
    </location>
</feature>
<dbReference type="EMBL" id="CABIJS010000255">
    <property type="protein sequence ID" value="VUZ47671.1"/>
    <property type="molecule type" value="Genomic_DNA"/>
</dbReference>
<dbReference type="Pfam" id="PF00023">
    <property type="entry name" value="Ank"/>
    <property type="match status" value="2"/>
</dbReference>
<gene>
    <name evidence="4" type="ORF">WMSIL1_LOCUS7162</name>
</gene>